<dbReference type="Proteomes" id="UP000824189">
    <property type="component" value="Unassembled WGS sequence"/>
</dbReference>
<evidence type="ECO:0000256" key="1">
    <source>
        <dbReference type="SAM" id="MobiDB-lite"/>
    </source>
</evidence>
<feature type="transmembrane region" description="Helical" evidence="2">
    <location>
        <begin position="27"/>
        <end position="48"/>
    </location>
</feature>
<evidence type="ECO:0000256" key="2">
    <source>
        <dbReference type="SAM" id="Phobius"/>
    </source>
</evidence>
<dbReference type="EMBL" id="DXFZ01000072">
    <property type="protein sequence ID" value="HIW96010.1"/>
    <property type="molecule type" value="Genomic_DNA"/>
</dbReference>
<proteinExistence type="predicted"/>
<dbReference type="AlphaFoldDB" id="A0A9D1RYL3"/>
<reference evidence="3" key="1">
    <citation type="journal article" date="2021" name="PeerJ">
        <title>Extensive microbial diversity within the chicken gut microbiome revealed by metagenomics and culture.</title>
        <authorList>
            <person name="Gilroy R."/>
            <person name="Ravi A."/>
            <person name="Getino M."/>
            <person name="Pursley I."/>
            <person name="Horton D.L."/>
            <person name="Alikhan N.F."/>
            <person name="Baker D."/>
            <person name="Gharbi K."/>
            <person name="Hall N."/>
            <person name="Watson M."/>
            <person name="Adriaenssens E.M."/>
            <person name="Foster-Nyarko E."/>
            <person name="Jarju S."/>
            <person name="Secka A."/>
            <person name="Antonio M."/>
            <person name="Oren A."/>
            <person name="Chaudhuri R.R."/>
            <person name="La Ragione R."/>
            <person name="Hildebrand F."/>
            <person name="Pallen M.J."/>
        </authorList>
    </citation>
    <scope>NUCLEOTIDE SEQUENCE</scope>
    <source>
        <strain evidence="3">4376</strain>
    </source>
</reference>
<evidence type="ECO:0000313" key="3">
    <source>
        <dbReference type="EMBL" id="HIW96010.1"/>
    </source>
</evidence>
<gene>
    <name evidence="3" type="ORF">H9867_05940</name>
</gene>
<evidence type="ECO:0008006" key="5">
    <source>
        <dbReference type="Google" id="ProtNLM"/>
    </source>
</evidence>
<keyword evidence="2" id="KW-0812">Transmembrane</keyword>
<feature type="compositionally biased region" description="Basic and acidic residues" evidence="1">
    <location>
        <begin position="121"/>
        <end position="136"/>
    </location>
</feature>
<reference evidence="3" key="2">
    <citation type="submission" date="2021-04" db="EMBL/GenBank/DDBJ databases">
        <authorList>
            <person name="Gilroy R."/>
        </authorList>
    </citation>
    <scope>NUCLEOTIDE SEQUENCE</scope>
    <source>
        <strain evidence="3">4376</strain>
    </source>
</reference>
<comment type="caution">
    <text evidence="3">The sequence shown here is derived from an EMBL/GenBank/DDBJ whole genome shotgun (WGS) entry which is preliminary data.</text>
</comment>
<keyword evidence="2" id="KW-1133">Transmembrane helix</keyword>
<feature type="transmembrane region" description="Helical" evidence="2">
    <location>
        <begin position="60"/>
        <end position="78"/>
    </location>
</feature>
<organism evidence="3 4">
    <name type="scientific">Candidatus Corynebacterium gallistercoris</name>
    <dbReference type="NCBI Taxonomy" id="2838530"/>
    <lineage>
        <taxon>Bacteria</taxon>
        <taxon>Bacillati</taxon>
        <taxon>Actinomycetota</taxon>
        <taxon>Actinomycetes</taxon>
        <taxon>Mycobacteriales</taxon>
        <taxon>Corynebacteriaceae</taxon>
        <taxon>Corynebacterium</taxon>
    </lineage>
</organism>
<sequence length="151" mass="17401">MSTQQTPSEAESNASASTNPFPLRVRIIQLVFLTIAVLTTLGLAYWQWTSWQSSGGSFQNLGYAIQWPIFGGFLIFAYRKYIRYEKERLRGEEEAAVPQERKQAMTEIPDDFLHDLHQAPRREVDVSRQDLEDDRRRRARGGVAPKKEGKK</sequence>
<accession>A0A9D1RYL3</accession>
<name>A0A9D1RYL3_9CORY</name>
<evidence type="ECO:0000313" key="4">
    <source>
        <dbReference type="Proteomes" id="UP000824189"/>
    </source>
</evidence>
<protein>
    <recommendedName>
        <fullName evidence="5">DNA-binding transcriptional regulator of glucitol operon</fullName>
    </recommendedName>
</protein>
<feature type="region of interest" description="Disordered" evidence="1">
    <location>
        <begin position="121"/>
        <end position="151"/>
    </location>
</feature>
<keyword evidence="2" id="KW-0472">Membrane</keyword>